<evidence type="ECO:0000256" key="1">
    <source>
        <dbReference type="ARBA" id="ARBA00022603"/>
    </source>
</evidence>
<evidence type="ECO:0000313" key="5">
    <source>
        <dbReference type="EMBL" id="MFC7340005.1"/>
    </source>
</evidence>
<proteinExistence type="predicted"/>
<dbReference type="EMBL" id="JBHTCJ010000001">
    <property type="protein sequence ID" value="MFC7340005.1"/>
    <property type="molecule type" value="Genomic_DNA"/>
</dbReference>
<dbReference type="InterPro" id="IPR041698">
    <property type="entry name" value="Methyltransf_25"/>
</dbReference>
<dbReference type="PANTHER" id="PTHR43464">
    <property type="entry name" value="METHYLTRANSFERASE"/>
    <property type="match status" value="1"/>
</dbReference>
<dbReference type="EC" id="2.1.-.-" evidence="5"/>
<feature type="domain" description="Methyltransferase" evidence="4">
    <location>
        <begin position="43"/>
        <end position="134"/>
    </location>
</feature>
<organism evidence="5 6">
    <name type="scientific">Saccharopolyspora griseoalba</name>
    <dbReference type="NCBI Taxonomy" id="1431848"/>
    <lineage>
        <taxon>Bacteria</taxon>
        <taxon>Bacillati</taxon>
        <taxon>Actinomycetota</taxon>
        <taxon>Actinomycetes</taxon>
        <taxon>Pseudonocardiales</taxon>
        <taxon>Pseudonocardiaceae</taxon>
        <taxon>Saccharopolyspora</taxon>
    </lineage>
</organism>
<dbReference type="CDD" id="cd02440">
    <property type="entry name" value="AdoMet_MTases"/>
    <property type="match status" value="1"/>
</dbReference>
<keyword evidence="2 5" id="KW-0808">Transferase</keyword>
<evidence type="ECO:0000256" key="3">
    <source>
        <dbReference type="ARBA" id="ARBA00022691"/>
    </source>
</evidence>
<evidence type="ECO:0000313" key="6">
    <source>
        <dbReference type="Proteomes" id="UP001596504"/>
    </source>
</evidence>
<dbReference type="Gene3D" id="3.40.50.150">
    <property type="entry name" value="Vaccinia Virus protein VP39"/>
    <property type="match status" value="1"/>
</dbReference>
<dbReference type="SUPFAM" id="SSF53335">
    <property type="entry name" value="S-adenosyl-L-methionine-dependent methyltransferases"/>
    <property type="match status" value="1"/>
</dbReference>
<dbReference type="GO" id="GO:0032259">
    <property type="term" value="P:methylation"/>
    <property type="evidence" value="ECO:0007669"/>
    <property type="project" value="UniProtKB-KW"/>
</dbReference>
<protein>
    <submittedName>
        <fullName evidence="5">Class I SAM-dependent methyltransferase</fullName>
        <ecNumber evidence="5">2.1.-.-</ecNumber>
    </submittedName>
</protein>
<dbReference type="Pfam" id="PF13649">
    <property type="entry name" value="Methyltransf_25"/>
    <property type="match status" value="1"/>
</dbReference>
<reference evidence="6" key="1">
    <citation type="journal article" date="2019" name="Int. J. Syst. Evol. Microbiol.">
        <title>The Global Catalogue of Microorganisms (GCM) 10K type strain sequencing project: providing services to taxonomists for standard genome sequencing and annotation.</title>
        <authorList>
            <consortium name="The Broad Institute Genomics Platform"/>
            <consortium name="The Broad Institute Genome Sequencing Center for Infectious Disease"/>
            <person name="Wu L."/>
            <person name="Ma J."/>
        </authorList>
    </citation>
    <scope>NUCLEOTIDE SEQUENCE [LARGE SCALE GENOMIC DNA]</scope>
    <source>
        <strain evidence="6">WLHS5</strain>
    </source>
</reference>
<gene>
    <name evidence="5" type="ORF">ACFQRI_01180</name>
</gene>
<dbReference type="GO" id="GO:0008168">
    <property type="term" value="F:methyltransferase activity"/>
    <property type="evidence" value="ECO:0007669"/>
    <property type="project" value="UniProtKB-KW"/>
</dbReference>
<comment type="caution">
    <text evidence="5">The sequence shown here is derived from an EMBL/GenBank/DDBJ whole genome shotgun (WGS) entry which is preliminary data.</text>
</comment>
<evidence type="ECO:0000259" key="4">
    <source>
        <dbReference type="Pfam" id="PF13649"/>
    </source>
</evidence>
<dbReference type="PANTHER" id="PTHR43464:SF19">
    <property type="entry name" value="UBIQUINONE BIOSYNTHESIS O-METHYLTRANSFERASE, MITOCHONDRIAL"/>
    <property type="match status" value="1"/>
</dbReference>
<keyword evidence="3" id="KW-0949">S-adenosyl-L-methionine</keyword>
<dbReference type="InterPro" id="IPR029063">
    <property type="entry name" value="SAM-dependent_MTases_sf"/>
</dbReference>
<dbReference type="Proteomes" id="UP001596504">
    <property type="component" value="Unassembled WGS sequence"/>
</dbReference>
<dbReference type="RefSeq" id="WP_380663131.1">
    <property type="nucleotide sequence ID" value="NZ_JBHTCJ010000001.1"/>
</dbReference>
<keyword evidence="6" id="KW-1185">Reference proteome</keyword>
<name>A0ABW2LFR8_9PSEU</name>
<evidence type="ECO:0000256" key="2">
    <source>
        <dbReference type="ARBA" id="ARBA00022679"/>
    </source>
</evidence>
<sequence>MATSVERSVFAEIYAGGTPPWVIGEPQPAVVELEAAGEISGAVLDPGCGTGEHTILLAERGYAVLGLDAVPRAIELAEANAAERGVEARFEVGDAMAPPAGPYDTVVDSALFHVFDADDQRRYARALHGACKRGARVHVLALADVEPALGPVVPESAFAAAFAEGWRLERVVPSSYRGVARGEHAEAFGVGEGELVDVPAWLATATRL</sequence>
<keyword evidence="1 5" id="KW-0489">Methyltransferase</keyword>
<accession>A0ABW2LFR8</accession>